<proteinExistence type="predicted"/>
<accession>A0AAV8PRV4</accession>
<reference evidence="1 2" key="1">
    <citation type="submission" date="2022-12" db="EMBL/GenBank/DDBJ databases">
        <title>Chromosome-scale assembly of the Ensete ventricosum genome.</title>
        <authorList>
            <person name="Dussert Y."/>
            <person name="Stocks J."/>
            <person name="Wendawek A."/>
            <person name="Woldeyes F."/>
            <person name="Nichols R.A."/>
            <person name="Borrell J.S."/>
        </authorList>
    </citation>
    <scope>NUCLEOTIDE SEQUENCE [LARGE SCALE GENOMIC DNA]</scope>
    <source>
        <strain evidence="2">cv. Maze</strain>
        <tissue evidence="1">Seeds</tissue>
    </source>
</reference>
<dbReference type="EMBL" id="JAQQAF010000004">
    <property type="protein sequence ID" value="KAJ8493384.1"/>
    <property type="molecule type" value="Genomic_DNA"/>
</dbReference>
<name>A0AAV8PRV4_ENSVE</name>
<sequence>MCSLSWSTPWSIKRCSTSRCAVSTAYSTLYKEGANAPGSAAGAVSCGPAGAMGVPCRLVLPFPSSRRVRRRGRAGTFQVPRTATAAPVADTTRTAQPLITLPDAARLAL</sequence>
<dbReference type="Proteomes" id="UP001222027">
    <property type="component" value="Unassembled WGS sequence"/>
</dbReference>
<keyword evidence="2" id="KW-1185">Reference proteome</keyword>
<comment type="caution">
    <text evidence="1">The sequence shown here is derived from an EMBL/GenBank/DDBJ whole genome shotgun (WGS) entry which is preliminary data.</text>
</comment>
<evidence type="ECO:0000313" key="1">
    <source>
        <dbReference type="EMBL" id="KAJ8493384.1"/>
    </source>
</evidence>
<organism evidence="1 2">
    <name type="scientific">Ensete ventricosum</name>
    <name type="common">Abyssinian banana</name>
    <name type="synonym">Musa ensete</name>
    <dbReference type="NCBI Taxonomy" id="4639"/>
    <lineage>
        <taxon>Eukaryota</taxon>
        <taxon>Viridiplantae</taxon>
        <taxon>Streptophyta</taxon>
        <taxon>Embryophyta</taxon>
        <taxon>Tracheophyta</taxon>
        <taxon>Spermatophyta</taxon>
        <taxon>Magnoliopsida</taxon>
        <taxon>Liliopsida</taxon>
        <taxon>Zingiberales</taxon>
        <taxon>Musaceae</taxon>
        <taxon>Ensete</taxon>
    </lineage>
</organism>
<dbReference type="AlphaFoldDB" id="A0AAV8PRV4"/>
<evidence type="ECO:0000313" key="2">
    <source>
        <dbReference type="Proteomes" id="UP001222027"/>
    </source>
</evidence>
<protein>
    <submittedName>
        <fullName evidence="1">Uncharacterized protein</fullName>
    </submittedName>
</protein>
<gene>
    <name evidence="1" type="ORF">OPV22_015105</name>
</gene>